<keyword evidence="1" id="KW-0732">Signal</keyword>
<dbReference type="Proteomes" id="UP001221558">
    <property type="component" value="Chromosome"/>
</dbReference>
<evidence type="ECO:0000256" key="1">
    <source>
        <dbReference type="SAM" id="SignalP"/>
    </source>
</evidence>
<organism evidence="2 3">
    <name type="scientific">Sphingobacterium oryzagri</name>
    <dbReference type="NCBI Taxonomy" id="3025669"/>
    <lineage>
        <taxon>Bacteria</taxon>
        <taxon>Pseudomonadati</taxon>
        <taxon>Bacteroidota</taxon>
        <taxon>Sphingobacteriia</taxon>
        <taxon>Sphingobacteriales</taxon>
        <taxon>Sphingobacteriaceae</taxon>
        <taxon>Sphingobacterium</taxon>
    </lineage>
</organism>
<sequence>MKIIKQLLMLAIFWSIALPGYSQIDTKSVVADVTKELKLPTRKQAGKKQLAGTYSFVVEIDGTLGDVAVKDSMGHGVDEQIVNQLKQTKGWKVVMVDGKGMRVAYSLPITVLLDKK</sequence>
<protein>
    <recommendedName>
        <fullName evidence="4">TonB C-terminal domain-containing protein</fullName>
    </recommendedName>
</protein>
<feature type="chain" id="PRO_5045387120" description="TonB C-terminal domain-containing protein" evidence="1">
    <location>
        <begin position="18"/>
        <end position="116"/>
    </location>
</feature>
<proteinExistence type="predicted"/>
<evidence type="ECO:0000313" key="2">
    <source>
        <dbReference type="EMBL" id="WDF67187.1"/>
    </source>
</evidence>
<gene>
    <name evidence="2" type="ORF">PQ465_12820</name>
</gene>
<dbReference type="EMBL" id="CP117880">
    <property type="protein sequence ID" value="WDF67187.1"/>
    <property type="molecule type" value="Genomic_DNA"/>
</dbReference>
<evidence type="ECO:0008006" key="4">
    <source>
        <dbReference type="Google" id="ProtNLM"/>
    </source>
</evidence>
<dbReference type="Gene3D" id="3.30.1150.10">
    <property type="match status" value="1"/>
</dbReference>
<reference evidence="2 3" key="1">
    <citation type="submission" date="2023-02" db="EMBL/GenBank/DDBJ databases">
        <title>Genome sequence of Sphingobacterium sp. KACC 22765.</title>
        <authorList>
            <person name="Kim S."/>
            <person name="Heo J."/>
            <person name="Kwon S.-W."/>
        </authorList>
    </citation>
    <scope>NUCLEOTIDE SEQUENCE [LARGE SCALE GENOMIC DNA]</scope>
    <source>
        <strain evidence="2 3">KACC 22765</strain>
    </source>
</reference>
<accession>A0ABY7WCI7</accession>
<dbReference type="SUPFAM" id="SSF74653">
    <property type="entry name" value="TolA/TonB C-terminal domain"/>
    <property type="match status" value="1"/>
</dbReference>
<name>A0ABY7WCI7_9SPHI</name>
<feature type="signal peptide" evidence="1">
    <location>
        <begin position="1"/>
        <end position="17"/>
    </location>
</feature>
<evidence type="ECO:0000313" key="3">
    <source>
        <dbReference type="Proteomes" id="UP001221558"/>
    </source>
</evidence>
<dbReference type="RefSeq" id="WP_274265917.1">
    <property type="nucleotide sequence ID" value="NZ_CP117880.1"/>
</dbReference>
<keyword evidence="3" id="KW-1185">Reference proteome</keyword>